<gene>
    <name evidence="5" type="primary">EFM4</name>
    <name evidence="7" type="ORF">FA14DRAFT_52836</name>
</gene>
<protein>
    <recommendedName>
        <fullName evidence="5">Protein-lysine N-methyltransferase EFM4</fullName>
        <ecNumber evidence="5">2.1.1.-</ecNumber>
    </recommendedName>
    <alternativeName>
        <fullName evidence="5">Elongation factor methyltransferase 4</fullName>
    </alternativeName>
</protein>
<dbReference type="Gene3D" id="3.40.50.150">
    <property type="entry name" value="Vaccinia Virus protein VP39"/>
    <property type="match status" value="1"/>
</dbReference>
<evidence type="ECO:0000256" key="4">
    <source>
        <dbReference type="ARBA" id="ARBA00022691"/>
    </source>
</evidence>
<keyword evidence="4 5" id="KW-0949">S-adenosyl-L-methionine</keyword>
<dbReference type="Pfam" id="PF13847">
    <property type="entry name" value="Methyltransf_31"/>
    <property type="match status" value="1"/>
</dbReference>
<evidence type="ECO:0000256" key="1">
    <source>
        <dbReference type="ARBA" id="ARBA00022490"/>
    </source>
</evidence>
<organism evidence="7 8">
    <name type="scientific">Meira miltonrushii</name>
    <dbReference type="NCBI Taxonomy" id="1280837"/>
    <lineage>
        <taxon>Eukaryota</taxon>
        <taxon>Fungi</taxon>
        <taxon>Dikarya</taxon>
        <taxon>Basidiomycota</taxon>
        <taxon>Ustilaginomycotina</taxon>
        <taxon>Exobasidiomycetes</taxon>
        <taxon>Exobasidiales</taxon>
        <taxon>Brachybasidiaceae</taxon>
        <taxon>Meira</taxon>
    </lineage>
</organism>
<evidence type="ECO:0000259" key="6">
    <source>
        <dbReference type="Pfam" id="PF13847"/>
    </source>
</evidence>
<comment type="function">
    <text evidence="5">S-adenosyl-L-methionine-dependent protein-lysine N-methyltransferase that mono- and dimethylates elongation factor 1-alpha at 'Lys-316'. May play a role in intracellular transport.</text>
</comment>
<evidence type="ECO:0000256" key="5">
    <source>
        <dbReference type="HAMAP-Rule" id="MF_03188"/>
    </source>
</evidence>
<dbReference type="STRING" id="1280837.A0A316VJK6"/>
<dbReference type="GO" id="GO:0032259">
    <property type="term" value="P:methylation"/>
    <property type="evidence" value="ECO:0007669"/>
    <property type="project" value="UniProtKB-KW"/>
</dbReference>
<reference evidence="7 8" key="1">
    <citation type="journal article" date="2018" name="Mol. Biol. Evol.">
        <title>Broad Genomic Sampling Reveals a Smut Pathogenic Ancestry of the Fungal Clade Ustilaginomycotina.</title>
        <authorList>
            <person name="Kijpornyongpan T."/>
            <person name="Mondo S.J."/>
            <person name="Barry K."/>
            <person name="Sandor L."/>
            <person name="Lee J."/>
            <person name="Lipzen A."/>
            <person name="Pangilinan J."/>
            <person name="LaButti K."/>
            <person name="Hainaut M."/>
            <person name="Henrissat B."/>
            <person name="Grigoriev I.V."/>
            <person name="Spatafora J.W."/>
            <person name="Aime M.C."/>
        </authorList>
    </citation>
    <scope>NUCLEOTIDE SEQUENCE [LARGE SCALE GENOMIC DNA]</scope>
    <source>
        <strain evidence="7 8">MCA 3882</strain>
    </source>
</reference>
<dbReference type="SUPFAM" id="SSF53335">
    <property type="entry name" value="S-adenosyl-L-methionine-dependent methyltransferases"/>
    <property type="match status" value="1"/>
</dbReference>
<keyword evidence="8" id="KW-1185">Reference proteome</keyword>
<keyword evidence="5" id="KW-0813">Transport</keyword>
<dbReference type="InterPro" id="IPR026635">
    <property type="entry name" value="Efm4/METTL10"/>
</dbReference>
<evidence type="ECO:0000313" key="7">
    <source>
        <dbReference type="EMBL" id="PWN36211.1"/>
    </source>
</evidence>
<dbReference type="EMBL" id="KZ819603">
    <property type="protein sequence ID" value="PWN36211.1"/>
    <property type="molecule type" value="Genomic_DNA"/>
</dbReference>
<dbReference type="OrthoDB" id="10069295at2759"/>
<dbReference type="InterPro" id="IPR025714">
    <property type="entry name" value="Methyltranfer_dom"/>
</dbReference>
<dbReference type="FunCoup" id="A0A316VJK6">
    <property type="interactions" value="406"/>
</dbReference>
<dbReference type="EC" id="2.1.1.-" evidence="5"/>
<dbReference type="PANTHER" id="PTHR12843">
    <property type="entry name" value="PROTEIN-LYSINE N-METHYLTRANSFERASE METTL10"/>
    <property type="match status" value="1"/>
</dbReference>
<evidence type="ECO:0000256" key="3">
    <source>
        <dbReference type="ARBA" id="ARBA00022679"/>
    </source>
</evidence>
<dbReference type="CDD" id="cd02440">
    <property type="entry name" value="AdoMet_MTases"/>
    <property type="match status" value="1"/>
</dbReference>
<feature type="domain" description="Methyltransferase" evidence="6">
    <location>
        <begin position="69"/>
        <end position="212"/>
    </location>
</feature>
<sequence>MSSNGHEASTSLPSSKLGTQEHWDDVYNREVKNFDEIGDEGEVWFGEDAVERMVDFLEREAEDGNLPQDLHVLDLGTGNGHLLFALLELDEPLAKSEHMLGIDYSAPSVDLCKRIAVARGEDAQKVRFKQIDFLQNVEALKHERWNLVCDKGTLDAIALSAASEDKATPISQYVQSLEKITIKEDIFLITSCNFTEQELIRIFKESFEVYHVVPVPSFSFGGQKGSTTVTIAFQRE</sequence>
<evidence type="ECO:0000313" key="8">
    <source>
        <dbReference type="Proteomes" id="UP000245771"/>
    </source>
</evidence>
<keyword evidence="1 5" id="KW-0963">Cytoplasm</keyword>
<dbReference type="InParanoid" id="A0A316VJK6"/>
<proteinExistence type="inferred from homology"/>
<accession>A0A316VJK6</accession>
<dbReference type="AlphaFoldDB" id="A0A316VJK6"/>
<comment type="similarity">
    <text evidence="5">Belongs to the class I-like SAM-binding methyltransferase superfamily. EFM4 family.</text>
</comment>
<dbReference type="GO" id="GO:0005737">
    <property type="term" value="C:cytoplasm"/>
    <property type="evidence" value="ECO:0007669"/>
    <property type="project" value="UniProtKB-SubCell"/>
</dbReference>
<dbReference type="GO" id="GO:0016192">
    <property type="term" value="P:vesicle-mediated transport"/>
    <property type="evidence" value="ECO:0007669"/>
    <property type="project" value="UniProtKB-UniRule"/>
</dbReference>
<dbReference type="GO" id="GO:0016279">
    <property type="term" value="F:protein-lysine N-methyltransferase activity"/>
    <property type="evidence" value="ECO:0007669"/>
    <property type="project" value="UniProtKB-UniRule"/>
</dbReference>
<comment type="subcellular location">
    <subcellularLocation>
        <location evidence="5">Cytoplasm</location>
    </subcellularLocation>
</comment>
<dbReference type="Proteomes" id="UP000245771">
    <property type="component" value="Unassembled WGS sequence"/>
</dbReference>
<dbReference type="PANTHER" id="PTHR12843:SF5">
    <property type="entry name" value="EEF1A LYSINE METHYLTRANSFERASE 2"/>
    <property type="match status" value="1"/>
</dbReference>
<name>A0A316VJK6_9BASI</name>
<keyword evidence="3 5" id="KW-0808">Transferase</keyword>
<keyword evidence="2 5" id="KW-0489">Methyltransferase</keyword>
<dbReference type="InterPro" id="IPR029063">
    <property type="entry name" value="SAM-dependent_MTases_sf"/>
</dbReference>
<dbReference type="HAMAP" id="MF_03188">
    <property type="entry name" value="Methyltr_EFM4"/>
    <property type="match status" value="1"/>
</dbReference>
<evidence type="ECO:0000256" key="2">
    <source>
        <dbReference type="ARBA" id="ARBA00022603"/>
    </source>
</evidence>